<evidence type="ECO:0000256" key="1">
    <source>
        <dbReference type="SAM" id="SignalP"/>
    </source>
</evidence>
<dbReference type="PROSITE" id="PS51390">
    <property type="entry name" value="WAP"/>
    <property type="match status" value="1"/>
</dbReference>
<dbReference type="GO" id="GO:0030414">
    <property type="term" value="F:peptidase inhibitor activity"/>
    <property type="evidence" value="ECO:0007669"/>
    <property type="project" value="InterPro"/>
</dbReference>
<feature type="chain" id="PRO_5004659657" evidence="1">
    <location>
        <begin position="24"/>
        <end position="114"/>
    </location>
</feature>
<dbReference type="SUPFAM" id="SSF57256">
    <property type="entry name" value="Elafin-like"/>
    <property type="match status" value="1"/>
</dbReference>
<name>U5ESJ3_9DIPT</name>
<dbReference type="Pfam" id="PF00095">
    <property type="entry name" value="WAP"/>
    <property type="match status" value="1"/>
</dbReference>
<dbReference type="InterPro" id="IPR008197">
    <property type="entry name" value="WAP_dom"/>
</dbReference>
<dbReference type="InterPro" id="IPR036645">
    <property type="entry name" value="Elafin-like_sf"/>
</dbReference>
<feature type="signal peptide" evidence="1">
    <location>
        <begin position="1"/>
        <end position="23"/>
    </location>
</feature>
<keyword evidence="1" id="KW-0732">Signal</keyword>
<accession>U5ESJ3</accession>
<protein>
    <submittedName>
        <fullName evidence="3">Putative salivary cysteine-rich protein</fullName>
    </submittedName>
</protein>
<organism evidence="3">
    <name type="scientific">Corethrella appendiculata</name>
    <dbReference type="NCBI Taxonomy" id="1370023"/>
    <lineage>
        <taxon>Eukaryota</taxon>
        <taxon>Metazoa</taxon>
        <taxon>Ecdysozoa</taxon>
        <taxon>Arthropoda</taxon>
        <taxon>Hexapoda</taxon>
        <taxon>Insecta</taxon>
        <taxon>Pterygota</taxon>
        <taxon>Neoptera</taxon>
        <taxon>Endopterygota</taxon>
        <taxon>Diptera</taxon>
        <taxon>Nematocera</taxon>
        <taxon>Culicoidea</taxon>
        <taxon>Chaoboridae</taxon>
        <taxon>Corethrella</taxon>
    </lineage>
</organism>
<dbReference type="AlphaFoldDB" id="U5ESJ3"/>
<sequence>MAKLFLYFTVIVALVVVIEDAAGQGSCPLSSQVTSCSPKCLQDTDCTSIGGKCCPNLCNYKSCVLPKSGSNAQGSKYQVGGSGASGSYCGNVKCNSYEKCELEKASKRQKCVRA</sequence>
<evidence type="ECO:0000259" key="2">
    <source>
        <dbReference type="PROSITE" id="PS51390"/>
    </source>
</evidence>
<dbReference type="Gene3D" id="4.10.75.10">
    <property type="entry name" value="Elafin-like"/>
    <property type="match status" value="1"/>
</dbReference>
<dbReference type="EMBL" id="GANO01004810">
    <property type="protein sequence ID" value="JAB55061.1"/>
    <property type="molecule type" value="mRNA"/>
</dbReference>
<feature type="domain" description="WAP" evidence="2">
    <location>
        <begin position="20"/>
        <end position="67"/>
    </location>
</feature>
<evidence type="ECO:0000313" key="3">
    <source>
        <dbReference type="EMBL" id="JAB55061.1"/>
    </source>
</evidence>
<reference evidence="3" key="1">
    <citation type="journal article" date="2014" name="Insect Biochem. Mol. Biol.">
        <title>An insight into the sialome of the frog biting fly, Corethrella appendiculata.</title>
        <authorList>
            <person name="Ribeiro J.M.C."/>
            <person name="Chagas A.C."/>
            <person name="Pham V.M."/>
            <person name="Lounibos L.P."/>
            <person name="Calvo E."/>
        </authorList>
    </citation>
    <scope>NUCLEOTIDE SEQUENCE</scope>
    <source>
        <tissue evidence="3">Salivary glands</tissue>
    </source>
</reference>
<dbReference type="GO" id="GO:0005576">
    <property type="term" value="C:extracellular region"/>
    <property type="evidence" value="ECO:0007669"/>
    <property type="project" value="InterPro"/>
</dbReference>
<proteinExistence type="evidence at transcript level"/>